<evidence type="ECO:0000256" key="2">
    <source>
        <dbReference type="ARBA" id="ARBA00022840"/>
    </source>
</evidence>
<keyword evidence="1" id="KW-0547">Nucleotide-binding</keyword>
<keyword evidence="6" id="KW-0808">Transferase</keyword>
<dbReference type="Pfam" id="PF03630">
    <property type="entry name" value="Fumble"/>
    <property type="match status" value="1"/>
</dbReference>
<dbReference type="CDD" id="cd24086">
    <property type="entry name" value="ASKHA_NBD_PanK-II_euk"/>
    <property type="match status" value="1"/>
</dbReference>
<comment type="caution">
    <text evidence="6">The sequence shown here is derived from an EMBL/GenBank/DDBJ whole genome shotgun (WGS) entry which is preliminary data.</text>
</comment>
<dbReference type="InterPro" id="IPR018490">
    <property type="entry name" value="cNMP-bd_dom_sf"/>
</dbReference>
<protein>
    <submittedName>
        <fullName evidence="6">Pantothenate kinase 2 (AtPANK2) (Pantothenic acid kinase 2)</fullName>
    </submittedName>
</protein>
<dbReference type="SUPFAM" id="SSF53067">
    <property type="entry name" value="Actin-like ATPase domain"/>
    <property type="match status" value="2"/>
</dbReference>
<feature type="region of interest" description="Disordered" evidence="4">
    <location>
        <begin position="33"/>
        <end position="55"/>
    </location>
</feature>
<accession>A0ABP0P8X8</accession>
<feature type="compositionally biased region" description="Basic and acidic residues" evidence="4">
    <location>
        <begin position="405"/>
        <end position="418"/>
    </location>
</feature>
<evidence type="ECO:0000256" key="3">
    <source>
        <dbReference type="ARBA" id="ARBA00022993"/>
    </source>
</evidence>
<evidence type="ECO:0000313" key="6">
    <source>
        <dbReference type="EMBL" id="CAK9072505.1"/>
    </source>
</evidence>
<dbReference type="PROSITE" id="PS50042">
    <property type="entry name" value="CNMP_BINDING_3"/>
    <property type="match status" value="2"/>
</dbReference>
<sequence>MAYPMSKLQEEVVAAAKACTSEASLRKALQDLTGTAVPGGPTGPGSSPKVHESHSHGILSNLGESLEELGHKAKEALQKWHFLDGWTHDRSQDYMPDDVLEVLRTLREGEGVFGMDIGGTLAKAAQLLKPGEAHLSPSTFGKTGTFHQELSFQLKVKEVIHDVHFLSGATYYLEMVLKSLQNLDPKGEGPSSAPGAMSRRIVTAGGGAHRLAKLFMDSLTVEVVPFKEMESLVSGLTFLHENKPKDEVFQIMPDGSQVMVDWPDPLYPCIIVNIGSGVSVLRLDAGESGEPYFTRLGGTATGGAAFLGLVRMMTSAKTYPDCLALAQKGDATRVNKLVSDIYGQDGCGNLGLPPGLTAAHFAKITMKDFDHPAYQEADVAAAVLTMVVSASTVIARAFSRSVAEHGSEKKKPAQEARARSLSGDSSQPLVSKAQLKGAAPYPGERKTPVFFVGGFLAENRRAWEIISRSFRNLDCGPALFLRHADFLGVFGEIALMSEDCKRKGRCTALKRTELLILHRDDYKWCVGASQETTVKERVAFLRMAEEGLLEDMREVDLQAMASSLTEDTYIGEHEIIRQGSEVERIIFVKSGFCKIVREIHPKFTKVFCRYANYAEPMPNPYAEGEEGLRVGEKGVWPRPKPQKPTPVAEPKTGCQMARKTLKLESHQMLKNMLRLVQGDEASHQMSLLKTMEKRTRTEILSNDEAPPEKGRSLRVVVDVISKGSSVGVMELMEGLTYQCSVICSPLAEIYSISRFDFIRNGPRPITHRLFCNYKARLSDKQLIFRLVQKHRWDHYKRGLLEEIRSWNSSASRGIVDREDPVPMIGGSALEDETLMRIGRGEKLWDQRAQTPPNQSYNPDQAVKQIFKVECTRDSDGKPLVHVEREQRDASMDEFERKLLETMANARYRDKLRRAKRQVAVGASQAGQPPVEDAKGVNAVAVAQALEEEAKRSLEEQKQQEKERFQALRQQMQDKVKQDRDQSTERRPRKTLMGSSIKASASGSQSARSKTSPRMTLKNVPNLPPLSSRQGSKQR</sequence>
<dbReference type="GO" id="GO:0016301">
    <property type="term" value="F:kinase activity"/>
    <property type="evidence" value="ECO:0007669"/>
    <property type="project" value="UniProtKB-KW"/>
</dbReference>
<feature type="compositionally biased region" description="Polar residues" evidence="4">
    <location>
        <begin position="1024"/>
        <end position="1034"/>
    </location>
</feature>
<proteinExistence type="predicted"/>
<dbReference type="Gene3D" id="3.30.420.40">
    <property type="match status" value="1"/>
</dbReference>
<evidence type="ECO:0000256" key="1">
    <source>
        <dbReference type="ARBA" id="ARBA00022741"/>
    </source>
</evidence>
<feature type="domain" description="Cyclic nucleotide-binding" evidence="5">
    <location>
        <begin position="548"/>
        <end position="598"/>
    </location>
</feature>
<feature type="compositionally biased region" description="Basic and acidic residues" evidence="4">
    <location>
        <begin position="951"/>
        <end position="985"/>
    </location>
</feature>
<keyword evidence="3" id="KW-0173">Coenzyme A biosynthesis</keyword>
<evidence type="ECO:0000313" key="7">
    <source>
        <dbReference type="Proteomes" id="UP001642464"/>
    </source>
</evidence>
<dbReference type="Gene3D" id="2.60.120.10">
    <property type="entry name" value="Jelly Rolls"/>
    <property type="match status" value="2"/>
</dbReference>
<organism evidence="6 7">
    <name type="scientific">Durusdinium trenchii</name>
    <dbReference type="NCBI Taxonomy" id="1381693"/>
    <lineage>
        <taxon>Eukaryota</taxon>
        <taxon>Sar</taxon>
        <taxon>Alveolata</taxon>
        <taxon>Dinophyceae</taxon>
        <taxon>Suessiales</taxon>
        <taxon>Symbiodiniaceae</taxon>
        <taxon>Durusdinium</taxon>
    </lineage>
</organism>
<dbReference type="Gene3D" id="3.30.420.510">
    <property type="match status" value="1"/>
</dbReference>
<dbReference type="InterPro" id="IPR014710">
    <property type="entry name" value="RmlC-like_jellyroll"/>
</dbReference>
<feature type="region of interest" description="Disordered" evidence="4">
    <location>
        <begin position="405"/>
        <end position="430"/>
    </location>
</feature>
<dbReference type="InterPro" id="IPR000595">
    <property type="entry name" value="cNMP-bd_dom"/>
</dbReference>
<dbReference type="Proteomes" id="UP001642464">
    <property type="component" value="Unassembled WGS sequence"/>
</dbReference>
<dbReference type="PANTHER" id="PTHR12280">
    <property type="entry name" value="PANTOTHENATE KINASE"/>
    <property type="match status" value="1"/>
</dbReference>
<gene>
    <name evidence="6" type="ORF">SCF082_LOCUS35653</name>
</gene>
<feature type="compositionally biased region" description="Low complexity" evidence="4">
    <location>
        <begin position="994"/>
        <end position="1006"/>
    </location>
</feature>
<reference evidence="6 7" key="1">
    <citation type="submission" date="2024-02" db="EMBL/GenBank/DDBJ databases">
        <authorList>
            <person name="Chen Y."/>
            <person name="Shah S."/>
            <person name="Dougan E. K."/>
            <person name="Thang M."/>
            <person name="Chan C."/>
        </authorList>
    </citation>
    <scope>NUCLEOTIDE SEQUENCE [LARGE SCALE GENOMIC DNA]</scope>
</reference>
<keyword evidence="6" id="KW-0418">Kinase</keyword>
<dbReference type="SUPFAM" id="SSF51206">
    <property type="entry name" value="cAMP-binding domain-like"/>
    <property type="match status" value="1"/>
</dbReference>
<feature type="region of interest" description="Disordered" evidence="4">
    <location>
        <begin position="951"/>
        <end position="1034"/>
    </location>
</feature>
<dbReference type="InterPro" id="IPR043129">
    <property type="entry name" value="ATPase_NBD"/>
</dbReference>
<evidence type="ECO:0000259" key="5">
    <source>
        <dbReference type="PROSITE" id="PS50042"/>
    </source>
</evidence>
<keyword evidence="7" id="KW-1185">Reference proteome</keyword>
<dbReference type="InterPro" id="IPR004567">
    <property type="entry name" value="Type_II_PanK"/>
</dbReference>
<dbReference type="EMBL" id="CAXAMM010034224">
    <property type="protein sequence ID" value="CAK9072505.1"/>
    <property type="molecule type" value="Genomic_DNA"/>
</dbReference>
<dbReference type="PANTHER" id="PTHR12280:SF20">
    <property type="entry name" value="4'-PHOSPHOPANTETHEINE PHOSPHATASE"/>
    <property type="match status" value="1"/>
</dbReference>
<feature type="domain" description="Cyclic nucleotide-binding" evidence="5">
    <location>
        <begin position="489"/>
        <end position="543"/>
    </location>
</feature>
<keyword evidence="2" id="KW-0067">ATP-binding</keyword>
<name>A0ABP0P8X8_9DINO</name>
<evidence type="ECO:0000256" key="4">
    <source>
        <dbReference type="SAM" id="MobiDB-lite"/>
    </source>
</evidence>